<feature type="domain" description="Non-haem dioxygenase N-terminal" evidence="4">
    <location>
        <begin position="1"/>
        <end position="71"/>
    </location>
</feature>
<dbReference type="GO" id="GO:0046872">
    <property type="term" value="F:metal ion binding"/>
    <property type="evidence" value="ECO:0007669"/>
    <property type="project" value="UniProtKB-KW"/>
</dbReference>
<keyword evidence="2" id="KW-0560">Oxidoreductase</keyword>
<dbReference type="Proteomes" id="UP000036987">
    <property type="component" value="Unassembled WGS sequence"/>
</dbReference>
<dbReference type="AlphaFoldDB" id="A0A0K9NVY7"/>
<keyword evidence="1" id="KW-0479">Metal-binding</keyword>
<evidence type="ECO:0000256" key="1">
    <source>
        <dbReference type="ARBA" id="ARBA00022723"/>
    </source>
</evidence>
<organism evidence="5 6">
    <name type="scientific">Zostera marina</name>
    <name type="common">Eelgrass</name>
    <dbReference type="NCBI Taxonomy" id="29655"/>
    <lineage>
        <taxon>Eukaryota</taxon>
        <taxon>Viridiplantae</taxon>
        <taxon>Streptophyta</taxon>
        <taxon>Embryophyta</taxon>
        <taxon>Tracheophyta</taxon>
        <taxon>Spermatophyta</taxon>
        <taxon>Magnoliopsida</taxon>
        <taxon>Liliopsida</taxon>
        <taxon>Zosteraceae</taxon>
        <taxon>Zostera</taxon>
    </lineage>
</organism>
<accession>A0A0K9NVY7</accession>
<keyword evidence="3" id="KW-0408">Iron</keyword>
<evidence type="ECO:0000256" key="3">
    <source>
        <dbReference type="ARBA" id="ARBA00023004"/>
    </source>
</evidence>
<evidence type="ECO:0000256" key="2">
    <source>
        <dbReference type="ARBA" id="ARBA00023002"/>
    </source>
</evidence>
<dbReference type="EMBL" id="LFYR01001552">
    <property type="protein sequence ID" value="KMZ60941.1"/>
    <property type="molecule type" value="Genomic_DNA"/>
</dbReference>
<dbReference type="Pfam" id="PF14226">
    <property type="entry name" value="DIOX_N"/>
    <property type="match status" value="1"/>
</dbReference>
<gene>
    <name evidence="5" type="ORF">ZOSMA_563G00030</name>
</gene>
<dbReference type="InterPro" id="IPR026992">
    <property type="entry name" value="DIOX_N"/>
</dbReference>
<dbReference type="InterPro" id="IPR050295">
    <property type="entry name" value="Plant_2OG-oxidoreductases"/>
</dbReference>
<evidence type="ECO:0000259" key="4">
    <source>
        <dbReference type="Pfam" id="PF14226"/>
    </source>
</evidence>
<proteinExistence type="predicted"/>
<keyword evidence="6" id="KW-1185">Reference proteome</keyword>
<comment type="caution">
    <text evidence="5">The sequence shown here is derived from an EMBL/GenBank/DDBJ whole genome shotgun (WGS) entry which is preliminary data.</text>
</comment>
<sequence>MDEVRNVQRLFFKLPPKEKQNYTIADSKIYEFKEGYGNDPVLSDEQILDWNDKLYLNVYPEERRKMDIWPQKPESFKYIRKLNGHYISHDY</sequence>
<dbReference type="InterPro" id="IPR027443">
    <property type="entry name" value="IPNS-like_sf"/>
</dbReference>
<dbReference type="STRING" id="29655.A0A0K9NVY7"/>
<evidence type="ECO:0000313" key="6">
    <source>
        <dbReference type="Proteomes" id="UP000036987"/>
    </source>
</evidence>
<dbReference type="SUPFAM" id="SSF51197">
    <property type="entry name" value="Clavaminate synthase-like"/>
    <property type="match status" value="1"/>
</dbReference>
<reference evidence="6" key="1">
    <citation type="journal article" date="2016" name="Nature">
        <title>The genome of the seagrass Zostera marina reveals angiosperm adaptation to the sea.</title>
        <authorList>
            <person name="Olsen J.L."/>
            <person name="Rouze P."/>
            <person name="Verhelst B."/>
            <person name="Lin Y.-C."/>
            <person name="Bayer T."/>
            <person name="Collen J."/>
            <person name="Dattolo E."/>
            <person name="De Paoli E."/>
            <person name="Dittami S."/>
            <person name="Maumus F."/>
            <person name="Michel G."/>
            <person name="Kersting A."/>
            <person name="Lauritano C."/>
            <person name="Lohaus R."/>
            <person name="Toepel M."/>
            <person name="Tonon T."/>
            <person name="Vanneste K."/>
            <person name="Amirebrahimi M."/>
            <person name="Brakel J."/>
            <person name="Bostroem C."/>
            <person name="Chovatia M."/>
            <person name="Grimwood J."/>
            <person name="Jenkins J.W."/>
            <person name="Jueterbock A."/>
            <person name="Mraz A."/>
            <person name="Stam W.T."/>
            <person name="Tice H."/>
            <person name="Bornberg-Bauer E."/>
            <person name="Green P.J."/>
            <person name="Pearson G.A."/>
            <person name="Procaccini G."/>
            <person name="Duarte C.M."/>
            <person name="Schmutz J."/>
            <person name="Reusch T.B.H."/>
            <person name="Van de Peer Y."/>
        </authorList>
    </citation>
    <scope>NUCLEOTIDE SEQUENCE [LARGE SCALE GENOMIC DNA]</scope>
    <source>
        <strain evidence="6">cv. Finnish</strain>
    </source>
</reference>
<dbReference type="Gene3D" id="2.60.120.330">
    <property type="entry name" value="B-lactam Antibiotic, Isopenicillin N Synthase, Chain"/>
    <property type="match status" value="1"/>
</dbReference>
<dbReference type="OrthoDB" id="288590at2759"/>
<dbReference type="PANTHER" id="PTHR47991">
    <property type="entry name" value="OXOGLUTARATE/IRON-DEPENDENT DIOXYGENASE"/>
    <property type="match status" value="1"/>
</dbReference>
<name>A0A0K9NVY7_ZOSMR</name>
<protein>
    <recommendedName>
        <fullName evidence="4">Non-haem dioxygenase N-terminal domain-containing protein</fullName>
    </recommendedName>
</protein>
<dbReference type="OMA" id="MLILPRH"/>
<evidence type="ECO:0000313" key="5">
    <source>
        <dbReference type="EMBL" id="KMZ60941.1"/>
    </source>
</evidence>
<dbReference type="GO" id="GO:0016491">
    <property type="term" value="F:oxidoreductase activity"/>
    <property type="evidence" value="ECO:0007669"/>
    <property type="project" value="UniProtKB-KW"/>
</dbReference>